<dbReference type="AlphaFoldDB" id="A0A5P1R967"/>
<evidence type="ECO:0000313" key="1">
    <source>
        <dbReference type="EMBL" id="QEQ95841.1"/>
    </source>
</evidence>
<protein>
    <submittedName>
        <fullName evidence="1">General secretion pathway protein GspK</fullName>
    </submittedName>
</protein>
<dbReference type="Proteomes" id="UP000324760">
    <property type="component" value="Chromosome"/>
</dbReference>
<accession>A0A5P1R967</accession>
<reference evidence="1 2" key="1">
    <citation type="journal article" date="2019" name="Biochem. Eng. J.">
        <title>Metabolic engineering of the marine bacteria Neptunomonas concharum for the production of acetoin and meso-2,3-butanediol from acetate.</title>
        <authorList>
            <person name="Li W."/>
            <person name="Pu N."/>
            <person name="Liu C.-X."/>
            <person name="Yuan Q.-P."/>
            <person name="Li Z.-J."/>
        </authorList>
    </citation>
    <scope>NUCLEOTIDE SEQUENCE [LARGE SCALE GENOMIC DNA]</scope>
    <source>
        <strain evidence="1 2">JCM17730</strain>
    </source>
</reference>
<gene>
    <name evidence="1" type="ORF">F0U83_03495</name>
</gene>
<organism evidence="1 2">
    <name type="scientific">Neptunomonas concharum</name>
    <dbReference type="NCBI Taxonomy" id="1031538"/>
    <lineage>
        <taxon>Bacteria</taxon>
        <taxon>Pseudomonadati</taxon>
        <taxon>Pseudomonadota</taxon>
        <taxon>Gammaproteobacteria</taxon>
        <taxon>Oceanospirillales</taxon>
        <taxon>Oceanospirillaceae</taxon>
        <taxon>Neptunomonas</taxon>
    </lineage>
</organism>
<dbReference type="RefSeq" id="WP_138986545.1">
    <property type="nucleotide sequence ID" value="NZ_CP043869.1"/>
</dbReference>
<dbReference type="InterPro" id="IPR038072">
    <property type="entry name" value="GspK_central_sf"/>
</dbReference>
<dbReference type="OrthoDB" id="9181871at2"/>
<evidence type="ECO:0000313" key="2">
    <source>
        <dbReference type="Proteomes" id="UP000324760"/>
    </source>
</evidence>
<sequence length="300" mass="33525">MMDARKEAGVALAILLWFIAAMSLLVGTIMYQARIDIKLSQLRIQQAQAEALGDGAAQLVLVQRLKAQQDVGFSDKVTYYDMRLADHDVKVRMLSVSGLVDLNTSPETLLLSVFKINAGLSEEQASLLASKVVAWRSASRLNENDSEGGSPYKVIRYGRFESLEDLMMVEGMTREIYDKVKNSIYVGQLDSAQVHMPSAPFSVLTVLAEGDEALASQWQLARQSEQVFTPAGINTEWVAASPVAMYRIESRVRFSSGEVFQRTRWVEQNSTGYEGLPWRFIRTEPVVRVEAFDFVNELGK</sequence>
<keyword evidence="2" id="KW-1185">Reference proteome</keyword>
<dbReference type="EMBL" id="CP043869">
    <property type="protein sequence ID" value="QEQ95841.1"/>
    <property type="molecule type" value="Genomic_DNA"/>
</dbReference>
<name>A0A5P1R967_9GAMM</name>
<proteinExistence type="predicted"/>
<dbReference type="SUPFAM" id="SSF158544">
    <property type="entry name" value="GspK insert domain-like"/>
    <property type="match status" value="1"/>
</dbReference>
<dbReference type="KEGG" id="ncu:F0U83_03495"/>